<dbReference type="RefSeq" id="WP_196412060.1">
    <property type="nucleotide sequence ID" value="NZ_JADQTO010000001.1"/>
</dbReference>
<evidence type="ECO:0000256" key="3">
    <source>
        <dbReference type="ARBA" id="ARBA00023125"/>
    </source>
</evidence>
<accession>A0A931FUY5</accession>
<dbReference type="InterPro" id="IPR001867">
    <property type="entry name" value="OmpR/PhoB-type_DNA-bd"/>
</dbReference>
<evidence type="ECO:0000256" key="2">
    <source>
        <dbReference type="ARBA" id="ARBA00023015"/>
    </source>
</evidence>
<keyword evidence="2" id="KW-0805">Transcription regulation</keyword>
<feature type="DNA-binding region" description="OmpR/PhoB-type" evidence="5">
    <location>
        <begin position="74"/>
        <end position="169"/>
    </location>
</feature>
<dbReference type="InterPro" id="IPR016032">
    <property type="entry name" value="Sig_transdc_resp-reg_C-effctor"/>
</dbReference>
<feature type="domain" description="OmpR/PhoB-type" evidence="7">
    <location>
        <begin position="74"/>
        <end position="169"/>
    </location>
</feature>
<dbReference type="Gene3D" id="1.10.10.10">
    <property type="entry name" value="Winged helix-like DNA-binding domain superfamily/Winged helix DNA-binding domain"/>
    <property type="match status" value="1"/>
</dbReference>
<dbReference type="SMART" id="SM00862">
    <property type="entry name" value="Trans_reg_C"/>
    <property type="match status" value="1"/>
</dbReference>
<keyword evidence="9" id="KW-1185">Reference proteome</keyword>
<dbReference type="GO" id="GO:0006355">
    <property type="term" value="P:regulation of DNA-templated transcription"/>
    <property type="evidence" value="ECO:0007669"/>
    <property type="project" value="InterPro"/>
</dbReference>
<feature type="region of interest" description="Disordered" evidence="6">
    <location>
        <begin position="1"/>
        <end position="34"/>
    </location>
</feature>
<dbReference type="GO" id="GO:0005829">
    <property type="term" value="C:cytosol"/>
    <property type="evidence" value="ECO:0007669"/>
    <property type="project" value="TreeGrafter"/>
</dbReference>
<name>A0A931FUY5_9ACTN</name>
<organism evidence="8 9">
    <name type="scientific">Actinoplanes aureus</name>
    <dbReference type="NCBI Taxonomy" id="2792083"/>
    <lineage>
        <taxon>Bacteria</taxon>
        <taxon>Bacillati</taxon>
        <taxon>Actinomycetota</taxon>
        <taxon>Actinomycetes</taxon>
        <taxon>Micromonosporales</taxon>
        <taxon>Micromonosporaceae</taxon>
        <taxon>Actinoplanes</taxon>
    </lineage>
</organism>
<evidence type="ECO:0000259" key="7">
    <source>
        <dbReference type="PROSITE" id="PS51755"/>
    </source>
</evidence>
<proteinExistence type="predicted"/>
<keyword evidence="4" id="KW-0804">Transcription</keyword>
<evidence type="ECO:0000256" key="5">
    <source>
        <dbReference type="PROSITE-ProRule" id="PRU01091"/>
    </source>
</evidence>
<dbReference type="SUPFAM" id="SSF46894">
    <property type="entry name" value="C-terminal effector domain of the bipartite response regulators"/>
    <property type="match status" value="1"/>
</dbReference>
<sequence length="178" mass="19458">MTALAVAHPHATYPRPARLRPVPDPPPPEAREDEAPVTVTISIAGGAGGRERVLAALRELVDAAGPAAAVELEGITEPFAGGIRLDPRARTAFHGGRLLELSRLEYDLLLFLARHPRQVFSRAQLLTHVWGHRHTTNRTVDVHVSRLRTKLDDPELITTVYGLGYRLADDAPIVVVDK</sequence>
<dbReference type="Proteomes" id="UP000598146">
    <property type="component" value="Unassembled WGS sequence"/>
</dbReference>
<keyword evidence="1" id="KW-0597">Phosphoprotein</keyword>
<evidence type="ECO:0000313" key="8">
    <source>
        <dbReference type="EMBL" id="MBG0560262.1"/>
    </source>
</evidence>
<dbReference type="PANTHER" id="PTHR48111">
    <property type="entry name" value="REGULATOR OF RPOS"/>
    <property type="match status" value="1"/>
</dbReference>
<dbReference type="PANTHER" id="PTHR48111:SF4">
    <property type="entry name" value="DNA-BINDING DUAL TRANSCRIPTIONAL REGULATOR OMPR"/>
    <property type="match status" value="1"/>
</dbReference>
<dbReference type="GO" id="GO:0000976">
    <property type="term" value="F:transcription cis-regulatory region binding"/>
    <property type="evidence" value="ECO:0007669"/>
    <property type="project" value="TreeGrafter"/>
</dbReference>
<evidence type="ECO:0000256" key="4">
    <source>
        <dbReference type="ARBA" id="ARBA00023163"/>
    </source>
</evidence>
<dbReference type="InterPro" id="IPR039420">
    <property type="entry name" value="WalR-like"/>
</dbReference>
<keyword evidence="3 5" id="KW-0238">DNA-binding</keyword>
<comment type="caution">
    <text evidence="8">The sequence shown here is derived from an EMBL/GenBank/DDBJ whole genome shotgun (WGS) entry which is preliminary data.</text>
</comment>
<dbReference type="PROSITE" id="PS51755">
    <property type="entry name" value="OMPR_PHOB"/>
    <property type="match status" value="1"/>
</dbReference>
<dbReference type="Pfam" id="PF00486">
    <property type="entry name" value="Trans_reg_C"/>
    <property type="match status" value="1"/>
</dbReference>
<dbReference type="InterPro" id="IPR036388">
    <property type="entry name" value="WH-like_DNA-bd_sf"/>
</dbReference>
<evidence type="ECO:0000256" key="6">
    <source>
        <dbReference type="SAM" id="MobiDB-lite"/>
    </source>
</evidence>
<reference evidence="8" key="1">
    <citation type="submission" date="2020-11" db="EMBL/GenBank/DDBJ databases">
        <title>Isolation and identification of active actinomycetes.</title>
        <authorList>
            <person name="Sun X."/>
        </authorList>
    </citation>
    <scope>NUCLEOTIDE SEQUENCE</scope>
    <source>
        <strain evidence="8">NEAU-A11</strain>
    </source>
</reference>
<protein>
    <submittedName>
        <fullName evidence="8">Winged helix-turn-helix transcriptional regulator</fullName>
    </submittedName>
</protein>
<dbReference type="GO" id="GO:0000156">
    <property type="term" value="F:phosphorelay response regulator activity"/>
    <property type="evidence" value="ECO:0007669"/>
    <property type="project" value="TreeGrafter"/>
</dbReference>
<evidence type="ECO:0000256" key="1">
    <source>
        <dbReference type="ARBA" id="ARBA00022553"/>
    </source>
</evidence>
<dbReference type="GO" id="GO:0032993">
    <property type="term" value="C:protein-DNA complex"/>
    <property type="evidence" value="ECO:0007669"/>
    <property type="project" value="TreeGrafter"/>
</dbReference>
<dbReference type="EMBL" id="JADQTO010000001">
    <property type="protein sequence ID" value="MBG0560262.1"/>
    <property type="molecule type" value="Genomic_DNA"/>
</dbReference>
<evidence type="ECO:0000313" key="9">
    <source>
        <dbReference type="Proteomes" id="UP000598146"/>
    </source>
</evidence>
<gene>
    <name evidence="8" type="ORF">I4J89_02125</name>
</gene>
<dbReference type="AlphaFoldDB" id="A0A931FUY5"/>
<dbReference type="CDD" id="cd00383">
    <property type="entry name" value="trans_reg_C"/>
    <property type="match status" value="1"/>
</dbReference>